<name>A0ABP4ESQ1_9ACTN</name>
<feature type="region of interest" description="Disordered" evidence="1">
    <location>
        <begin position="373"/>
        <end position="393"/>
    </location>
</feature>
<dbReference type="RefSeq" id="WP_344627865.1">
    <property type="nucleotide sequence ID" value="NZ_BAAALD010000123.1"/>
</dbReference>
<dbReference type="EMBL" id="BAAALD010000123">
    <property type="protein sequence ID" value="GAA1121200.1"/>
    <property type="molecule type" value="Genomic_DNA"/>
</dbReference>
<evidence type="ECO:0000256" key="1">
    <source>
        <dbReference type="SAM" id="MobiDB-lite"/>
    </source>
</evidence>
<evidence type="ECO:0000313" key="3">
    <source>
        <dbReference type="EMBL" id="GAA1121200.1"/>
    </source>
</evidence>
<sequence>MSGLDLTGLATGPAQVWGGVRLVPLLRAAPITDLRLHRRVYGDAYAPVALDRRTTYLSYVPHGFVADWTDDGSAAAYGTSLGERVPERVPVRPHHRLARREGSNRLRFLPLHLALEGYLALHFGGPTVLWAEWSQRAVRAGLSPRAEEAYRGAEVRGLADALRVFEIHHGQCGVLVYVADALAAAFAVPHPEDYRALHATLVHDLFGELIHHYALLSAPVPEFRASIPGPGIRSLADLRAAAGGQERAWAEFHDGTMAAGLLAAPVRSRPVYRAGRFTLGRFLPEFRPGAENHIGETITDGDGRIAYLKTFRLSEAQVRRGFLLDTLAAHDWHLGSAAAALNATEAQLGLRLEAAGFGALLRQDVLDGYRKRARAGGDGAAAQPAASRRPSSK</sequence>
<proteinExistence type="predicted"/>
<feature type="compositionally biased region" description="Low complexity" evidence="1">
    <location>
        <begin position="380"/>
        <end position="393"/>
    </location>
</feature>
<reference evidence="4" key="1">
    <citation type="journal article" date="2019" name="Int. J. Syst. Evol. Microbiol.">
        <title>The Global Catalogue of Microorganisms (GCM) 10K type strain sequencing project: providing services to taxonomists for standard genome sequencing and annotation.</title>
        <authorList>
            <consortium name="The Broad Institute Genomics Platform"/>
            <consortium name="The Broad Institute Genome Sequencing Center for Infectious Disease"/>
            <person name="Wu L."/>
            <person name="Ma J."/>
        </authorList>
    </citation>
    <scope>NUCLEOTIDE SEQUENCE [LARGE SCALE GENOMIC DNA]</scope>
    <source>
        <strain evidence="4">JCM 13002</strain>
    </source>
</reference>
<comment type="caution">
    <text evidence="3">The sequence shown here is derived from an EMBL/GenBank/DDBJ whole genome shotgun (WGS) entry which is preliminary data.</text>
</comment>
<dbReference type="Pfam" id="PF22549">
    <property type="entry name" value="ARPP-2"/>
    <property type="match status" value="1"/>
</dbReference>
<protein>
    <recommendedName>
        <fullName evidence="2">ARG and Rhodanese-Phosphatase-superfamily-associated domain-containing protein</fullName>
    </recommendedName>
</protein>
<evidence type="ECO:0000259" key="2">
    <source>
        <dbReference type="Pfam" id="PF22549"/>
    </source>
</evidence>
<dbReference type="InterPro" id="IPR054346">
    <property type="entry name" value="ARPP-2"/>
</dbReference>
<gene>
    <name evidence="3" type="ORF">GCM10009663_70980</name>
</gene>
<evidence type="ECO:0000313" key="4">
    <source>
        <dbReference type="Proteomes" id="UP001499987"/>
    </source>
</evidence>
<keyword evidence="4" id="KW-1185">Reference proteome</keyword>
<feature type="domain" description="ARG and Rhodanese-Phosphatase-superfamily-associated" evidence="2">
    <location>
        <begin position="4"/>
        <end position="275"/>
    </location>
</feature>
<organism evidence="3 4">
    <name type="scientific">Kitasatospora arboriphila</name>
    <dbReference type="NCBI Taxonomy" id="258052"/>
    <lineage>
        <taxon>Bacteria</taxon>
        <taxon>Bacillati</taxon>
        <taxon>Actinomycetota</taxon>
        <taxon>Actinomycetes</taxon>
        <taxon>Kitasatosporales</taxon>
        <taxon>Streptomycetaceae</taxon>
        <taxon>Kitasatospora</taxon>
    </lineage>
</organism>
<dbReference type="Proteomes" id="UP001499987">
    <property type="component" value="Unassembled WGS sequence"/>
</dbReference>
<accession>A0ABP4ESQ1</accession>